<evidence type="ECO:0000313" key="2">
    <source>
        <dbReference type="EMBL" id="WOO79964.1"/>
    </source>
</evidence>
<evidence type="ECO:0000256" key="1">
    <source>
        <dbReference type="SAM" id="SignalP"/>
    </source>
</evidence>
<feature type="chain" id="PRO_5042020481" evidence="1">
    <location>
        <begin position="20"/>
        <end position="212"/>
    </location>
</feature>
<accession>A0AAF1BKS9</accession>
<dbReference type="AlphaFoldDB" id="A0AAF1BKS9"/>
<keyword evidence="3" id="KW-1185">Reference proteome</keyword>
<dbReference type="GeneID" id="87806722"/>
<dbReference type="Proteomes" id="UP000827549">
    <property type="component" value="Chromosome 2"/>
</dbReference>
<name>A0AAF1BKS9_9TREE</name>
<protein>
    <submittedName>
        <fullName evidence="2">Uncharacterized protein</fullName>
    </submittedName>
</protein>
<dbReference type="EMBL" id="CP086715">
    <property type="protein sequence ID" value="WOO79964.1"/>
    <property type="molecule type" value="Genomic_DNA"/>
</dbReference>
<dbReference type="RefSeq" id="XP_062625996.1">
    <property type="nucleotide sequence ID" value="XM_062770012.1"/>
</dbReference>
<evidence type="ECO:0000313" key="3">
    <source>
        <dbReference type="Proteomes" id="UP000827549"/>
    </source>
</evidence>
<proteinExistence type="predicted"/>
<reference evidence="2" key="1">
    <citation type="submission" date="2023-10" db="EMBL/GenBank/DDBJ databases">
        <authorList>
            <person name="Noh H."/>
        </authorList>
    </citation>
    <scope>NUCLEOTIDE SEQUENCE</scope>
    <source>
        <strain evidence="2">DUCC4014</strain>
    </source>
</reference>
<feature type="signal peptide" evidence="1">
    <location>
        <begin position="1"/>
        <end position="19"/>
    </location>
</feature>
<organism evidence="2 3">
    <name type="scientific">Vanrija pseudolonga</name>
    <dbReference type="NCBI Taxonomy" id="143232"/>
    <lineage>
        <taxon>Eukaryota</taxon>
        <taxon>Fungi</taxon>
        <taxon>Dikarya</taxon>
        <taxon>Basidiomycota</taxon>
        <taxon>Agaricomycotina</taxon>
        <taxon>Tremellomycetes</taxon>
        <taxon>Trichosporonales</taxon>
        <taxon>Trichosporonaceae</taxon>
        <taxon>Vanrija</taxon>
    </lineage>
</organism>
<keyword evidence="1" id="KW-0732">Signal</keyword>
<sequence length="212" mass="23144">MLLTKALAILFTTALTAQAIPDVADARQGASNNAISFAGTDPDLGGVYTSPYPGEKDAQGFTVVNSDGEDGEIDANSANSKDKENETYIAGTEGFAAIVQLVANYKTEGERRDHLVKALTDYVFKALPDFNVIIFKRNMGFGWRVENGSRSNFAEMTVVYKDEPTARETAYGIVVFKGRGTLWRNGADGGWRNWGISGRFSSPDGDQRIEFY</sequence>
<gene>
    <name evidence="2" type="ORF">LOC62_02G003480</name>
</gene>